<dbReference type="InterPro" id="IPR050832">
    <property type="entry name" value="Bact_Acetyltransf"/>
</dbReference>
<dbReference type="SUPFAM" id="SSF55729">
    <property type="entry name" value="Acyl-CoA N-acyltransferases (Nat)"/>
    <property type="match status" value="1"/>
</dbReference>
<dbReference type="InterPro" id="IPR016181">
    <property type="entry name" value="Acyl_CoA_acyltransferase"/>
</dbReference>
<dbReference type="Pfam" id="PF00583">
    <property type="entry name" value="Acetyltransf_1"/>
    <property type="match status" value="1"/>
</dbReference>
<dbReference type="PANTHER" id="PTHR43877:SF2">
    <property type="entry name" value="AMINOALKYLPHOSPHONATE N-ACETYLTRANSFERASE-RELATED"/>
    <property type="match status" value="1"/>
</dbReference>
<evidence type="ECO:0000313" key="4">
    <source>
        <dbReference type="EMBL" id="MFD0726544.1"/>
    </source>
</evidence>
<sequence>MPVTIRRATLDDLDALAPLFADYRTFYAMPPDLDTARSFLHERLSRNESVVFLATLDGAPAGFTQLYPMFSSVRAQRTFILNDLFVAAHARRKGVAQALLSAAADFGREAGAIRLELETMPDNHAAQALYRAEGWVQYDETLRFQLPLATTWSDDA</sequence>
<evidence type="ECO:0000259" key="3">
    <source>
        <dbReference type="PROSITE" id="PS51186"/>
    </source>
</evidence>
<dbReference type="EC" id="2.3.-.-" evidence="4"/>
<keyword evidence="5" id="KW-1185">Reference proteome</keyword>
<dbReference type="PANTHER" id="PTHR43877">
    <property type="entry name" value="AMINOALKYLPHOSPHONATE N-ACETYLTRANSFERASE-RELATED-RELATED"/>
    <property type="match status" value="1"/>
</dbReference>
<evidence type="ECO:0000313" key="5">
    <source>
        <dbReference type="Proteomes" id="UP001597110"/>
    </source>
</evidence>
<dbReference type="Proteomes" id="UP001597110">
    <property type="component" value="Unassembled WGS sequence"/>
</dbReference>
<comment type="caution">
    <text evidence="4">The sequence shown here is derived from an EMBL/GenBank/DDBJ whole genome shotgun (WGS) entry which is preliminary data.</text>
</comment>
<dbReference type="CDD" id="cd04301">
    <property type="entry name" value="NAT_SF"/>
    <property type="match status" value="1"/>
</dbReference>
<evidence type="ECO:0000256" key="2">
    <source>
        <dbReference type="ARBA" id="ARBA00023315"/>
    </source>
</evidence>
<dbReference type="Gene3D" id="3.40.630.30">
    <property type="match status" value="1"/>
</dbReference>
<dbReference type="InterPro" id="IPR000182">
    <property type="entry name" value="GNAT_dom"/>
</dbReference>
<name>A0ABW2YJ53_9GAMM</name>
<protein>
    <submittedName>
        <fullName evidence="4">GNAT family N-acetyltransferase</fullName>
        <ecNumber evidence="4">2.3.-.-</ecNumber>
    </submittedName>
</protein>
<dbReference type="GO" id="GO:0016746">
    <property type="term" value="F:acyltransferase activity"/>
    <property type="evidence" value="ECO:0007669"/>
    <property type="project" value="UniProtKB-KW"/>
</dbReference>
<proteinExistence type="predicted"/>
<reference evidence="5" key="1">
    <citation type="journal article" date="2019" name="Int. J. Syst. Evol. Microbiol.">
        <title>The Global Catalogue of Microorganisms (GCM) 10K type strain sequencing project: providing services to taxonomists for standard genome sequencing and annotation.</title>
        <authorList>
            <consortium name="The Broad Institute Genomics Platform"/>
            <consortium name="The Broad Institute Genome Sequencing Center for Infectious Disease"/>
            <person name="Wu L."/>
            <person name="Ma J."/>
        </authorList>
    </citation>
    <scope>NUCLEOTIDE SEQUENCE [LARGE SCALE GENOMIC DNA]</scope>
    <source>
        <strain evidence="5">CCUG 55585</strain>
    </source>
</reference>
<evidence type="ECO:0000256" key="1">
    <source>
        <dbReference type="ARBA" id="ARBA00022679"/>
    </source>
</evidence>
<feature type="domain" description="N-acetyltransferase" evidence="3">
    <location>
        <begin position="3"/>
        <end position="156"/>
    </location>
</feature>
<gene>
    <name evidence="4" type="ORF">ACFQ0E_13160</name>
</gene>
<dbReference type="PROSITE" id="PS51186">
    <property type="entry name" value="GNAT"/>
    <property type="match status" value="1"/>
</dbReference>
<dbReference type="RefSeq" id="WP_386824502.1">
    <property type="nucleotide sequence ID" value="NZ_JBHTIF010000002.1"/>
</dbReference>
<organism evidence="4 5">
    <name type="scientific">Lysobacter brunescens</name>
    <dbReference type="NCBI Taxonomy" id="262323"/>
    <lineage>
        <taxon>Bacteria</taxon>
        <taxon>Pseudomonadati</taxon>
        <taxon>Pseudomonadota</taxon>
        <taxon>Gammaproteobacteria</taxon>
        <taxon>Lysobacterales</taxon>
        <taxon>Lysobacteraceae</taxon>
        <taxon>Lysobacter</taxon>
    </lineage>
</organism>
<accession>A0ABW2YJ53</accession>
<keyword evidence="1 4" id="KW-0808">Transferase</keyword>
<keyword evidence="2 4" id="KW-0012">Acyltransferase</keyword>
<dbReference type="EMBL" id="JBHTIF010000002">
    <property type="protein sequence ID" value="MFD0726544.1"/>
    <property type="molecule type" value="Genomic_DNA"/>
</dbReference>